<proteinExistence type="predicted"/>
<dbReference type="Pfam" id="PF20148">
    <property type="entry name" value="DUF6531"/>
    <property type="match status" value="1"/>
</dbReference>
<evidence type="ECO:0000259" key="6">
    <source>
        <dbReference type="Pfam" id="PF17210"/>
    </source>
</evidence>
<dbReference type="PANTHER" id="PTHR32305:SF15">
    <property type="entry name" value="PROTEIN RHSA-RELATED"/>
    <property type="match status" value="1"/>
</dbReference>
<dbReference type="NCBIfam" id="TIGR01643">
    <property type="entry name" value="YD_repeat_2x"/>
    <property type="match status" value="6"/>
</dbReference>
<protein>
    <submittedName>
        <fullName evidence="9">Cadherin-like domain-containing protein</fullName>
    </submittedName>
</protein>
<sequence>MFTNQGTIELRNSFTSNATLYLASDTTLTGSGEVVMVYDSTGWPYWGIPVISGPEGATLTVGAEQRIHGAGQIALDVINQGTIEADRSGQGLTLSRSLTNIGTVKVVNGGTLSVGTALTDTGTFILHPNSNLTLSGPVTTLMDLQALTGSTLRLVNVTMVDTNRTIAAVGGTVQIVNSTITAPAIQTIAANGGVVEIVNSTIAVPTITANGGIVAITNSILSDGTLVATDHASSLVRFSGDVTLNGVPWEDPGTGEFQVHGTTRLLGDYETQLPAGYRLVVQSGWWAHAQLTLSGGVFTNQGTIELRNSSSSNATLYLASDTTLAGSGEVVMVSPVGWAWPSWGIPVISGPEGATLTVGAEQRLHGEGQIGLDVVNQGMIEADRSGFWLEGLTISNGLTNTGTVGAVNGATLRVNGPFTVDNLGQIVGRASGVVSVRENMLGDTRNADRYAPLSEVRFDGSGTVVSPQLMEVMGKDLGAVSEGFSRNFVYSTLSLSSNTYVRLVDQSDNAAGAGAEALYVNSLVVPVGTTLDLNGLHLYMRAAQVNGTIVGGRLEQVPDSGPIVWSAAASGSIGISGEIDEWTFFGRAGRSVTVALNPGSGTPPTPLLPYLGYAQVQLLDANDNVLATASNGGYGQNVIFTDVALPADGNYRIQVRASAGHSASTGNYLITLWDITADVTPLLLNQQRNGAIETLYSVDRWTFSAVAGQQVRFDLVNTSGPGVTFNLTGPDGWVGFSDIPADSDLITLPTSGSYTLTARGIGAQYGGTYAFRLQETVQIVLPPGTTYNGTFAGSGQAQLFRVDVPESMPMQLVLDDSSAANRNELYVKFGAPPTRGDYDYRSSALATADQKLLVPMATAGTWYVLVYGDSISTPSNYMLLATTSALAITGVTPDHHGNTAAATLTLNGAGFDSTTTVELVAEDGVRFPADVVEVDSFTQMMATFAADTVPAGTYSIHVARLGGDSAQLADAFQMISGGRPQLETNLVIPGNVGRHAIATLFVEYANTGEVAMPAPLLVLNGTDNALMTLDQSKVVSGFWTSARPEGFSDTIQILASGETPGVLQPGESFRVPVHFAGLLQPWNFNDGQVEFNLGVLTADNTSIVDWAALKDDLRPDSIRAAAWDPLWANFTTQAGDTWGDYVTMLDDNAAYLGRLGERVVDVGSLLAFEFLQADGLSPIRSLASAVDAAVEAPGLPLTFARTFSEPISQRYELGPFGYGWAHSWQMSLQQDADGTVTISGPAGSRRTFQPDSRGGYFPQAGDHATLAAIGGGAFTLREPDGLLYAFRADGKLNYVGDPNGNRITADYTGDRFTGLTHSSGQTLQIAYNEAGRIQGVIDQVGRQTTFTYDGANEHLISVQDYDGQTTTYTYDTSPGASTEHALTAIEYPGGTHQYFTYDAQGRPASLYRDGNAETVTFAYDSAGRVSTTDATGGTGQFFFDHRGLLVKTEDALSNAVHLSFDDSYNLTSVTDPTGRSYTYSYDARGNLTRSTDSLGHTTRFTYTGPFNRLASLTDANGNLTRYAYDNDGNLQSITYADRSIERWTYDPLGNPDTWTNRRGHAIGYTYDADGRITSKLYADGSHVDYTYDARGNLLTATDATGTNSLTYDANDYLTRIDYPGGRSLEFTYDAAGRRASSLDQLGHRLDYHYDAVGRLESLTDEGGNEIVHYAYDDAGRLSRKDLGNGVYTTYEYDAAGQLLHLVNSKPDSSVLSRFDYTYDSRGRRTSMGTLDGQWTYEYDDTEQLTHAVLDSTNPDIPDQDLRYEYDALGNRIRTIENGVTTEYTTNNLNQYTQVGDTTYVFDADGNLIQEVSPQGTMVFTYNDENRLIAVASSDGTWQYTYDAFGNRVATTENGVTTRYVIDPIGLGNVVGEYDASGDLVAHYGYGFGLLSRIDSAGSAAYYSFDAIGNASEMITAAGSIANRYEYAPFGRVLQETAPLPNPFLFVGQWGVMMEPTGLEFMRSRYYASGIGRFTQDDPIGLLGGDDNVNRYAGNSPIEMIDPSGMLQTRDPLKRYQLYLDASRKRGAYEVASEYNCYSGEGFNHSEAYDGYDIEWRTFMDYVTNTLDVATLEPVEISLYQQGKTLEALIALVPNDLWRFFASKNKPIKGDGIGDALNYLGKAVFLWDREELAAVILAYYDRIEYMDSQSIGVARSDDPNAKTGPAGFGSAGFISPESIFPYRVDFENEVSATAPAQQVVITDQLDSDLDWSSFELTEIGFGDWLIAVPDNTQHYETTMPMSYNGVDFEVQVEAGINASTGQVYATFYSIDPTTGLPPSVNTGFLPPEDETGRGQGHFSYLINPKANLATGTEIRNIALISFDGHPQIATNQVDPHDPFQGTDPNKEALNTIDAGAPGSNVLPLPPTIAQTDILVQWAGEDDTGGSGIASYDLYVSTDGGAYALWMDDTAETSATYSGQPGHSYAFYSVARDPVGHLEAAPEIPDAQITVLEGRFEGVKFEDLDGDSVRDEGEPGLAGWIIYLDQDRSGQREEGERFATTDETGAYSFSGLVPGPYGVAEELQAGWIQTAPEGGTHELVLTGEETVTGIDFGNFQPGRIAGVKFHDPDGDGVQDEGEPGLEGWTVYLDANGNGTLDEGETRTTTEGTGAYSFTDLGPGTYRVAEVTKTGWSQTVPAGGFYQVALTSGLVATGRDFGGRLANTAPVAADDAYAVEEDGVLTVDAPGVLGNDTDGEGDSLAAALVNGPAHGALTLNPNGSFGYTPAPNFSGTDTFTYLAQDGKAESAPATVTITVNEMPELPVNVDGKVRLTYTGYVLNRSTNTFDTLATLSNLSTDVLDGPMSLVVTGITPSSVSLANPSGQTADGKPLINVPVPPGGLAPGASIPNILLKFSNPSRVRFTFTISVWAIVQPSPQGALASFKASAPVAETALPASAVQPHGRLRARGSLIQGMSRLMGHALDPTGTASRLSDANHGTAREWTGQGLGSDTKGADATEDGATPLLPRPGIDHRTDRLGNFPRSGSQGPGASGRTALGAPSPWLHRFLLDLAASEDTLDPNRGIQVLIPTSVDVGL</sequence>
<dbReference type="Pfam" id="PF17963">
    <property type="entry name" value="Big_9"/>
    <property type="match status" value="1"/>
</dbReference>
<evidence type="ECO:0000256" key="5">
    <source>
        <dbReference type="SAM" id="MobiDB-lite"/>
    </source>
</evidence>
<dbReference type="InterPro" id="IPR013783">
    <property type="entry name" value="Ig-like_fold"/>
</dbReference>
<dbReference type="NCBIfam" id="TIGR03696">
    <property type="entry name" value="Rhs_assc_core"/>
    <property type="match status" value="1"/>
</dbReference>
<reference evidence="9" key="1">
    <citation type="submission" date="2020-07" db="EMBL/GenBank/DDBJ databases">
        <title>Huge and variable diversity of episymbiotic CPR bacteria and DPANN archaea in groundwater ecosystems.</title>
        <authorList>
            <person name="He C.Y."/>
            <person name="Keren R."/>
            <person name="Whittaker M."/>
            <person name="Farag I.F."/>
            <person name="Doudna J."/>
            <person name="Cate J.H.D."/>
            <person name="Banfield J.F."/>
        </authorList>
    </citation>
    <scope>NUCLEOTIDE SEQUENCE</scope>
    <source>
        <strain evidence="9">NC_groundwater_672_Ag_B-0.1um_62_36</strain>
    </source>
</reference>
<dbReference type="InterPro" id="IPR031325">
    <property type="entry name" value="RHS_repeat"/>
</dbReference>
<comment type="caution">
    <text evidence="9">The sequence shown here is derived from an EMBL/GenBank/DDBJ whole genome shotgun (WGS) entry which is preliminary data.</text>
</comment>
<dbReference type="Gene3D" id="2.60.40.2810">
    <property type="match status" value="1"/>
</dbReference>
<keyword evidence="3" id="KW-0732">Signal</keyword>
<dbReference type="InterPro" id="IPR050708">
    <property type="entry name" value="T6SS_VgrG/RHS"/>
</dbReference>
<dbReference type="InterPro" id="IPR006530">
    <property type="entry name" value="YD"/>
</dbReference>
<evidence type="ECO:0000256" key="4">
    <source>
        <dbReference type="ARBA" id="ARBA00022737"/>
    </source>
</evidence>
<feature type="domain" description="SD-repeat containing protein B" evidence="6">
    <location>
        <begin position="2562"/>
        <end position="2634"/>
    </location>
</feature>
<evidence type="ECO:0000256" key="3">
    <source>
        <dbReference type="ARBA" id="ARBA00022729"/>
    </source>
</evidence>
<evidence type="ECO:0000313" key="10">
    <source>
        <dbReference type="Proteomes" id="UP000769766"/>
    </source>
</evidence>
<organism evidence="9 10">
    <name type="scientific">Tectimicrobiota bacterium</name>
    <dbReference type="NCBI Taxonomy" id="2528274"/>
    <lineage>
        <taxon>Bacteria</taxon>
        <taxon>Pseudomonadati</taxon>
        <taxon>Nitrospinota/Tectimicrobiota group</taxon>
        <taxon>Candidatus Tectimicrobiota</taxon>
    </lineage>
</organism>
<dbReference type="Gene3D" id="2.180.10.10">
    <property type="entry name" value="RHS repeat-associated core"/>
    <property type="match status" value="2"/>
</dbReference>
<dbReference type="Pfam" id="PF17210">
    <property type="entry name" value="SdrD_B"/>
    <property type="match status" value="2"/>
</dbReference>
<evidence type="ECO:0000256" key="1">
    <source>
        <dbReference type="ARBA" id="ARBA00004613"/>
    </source>
</evidence>
<evidence type="ECO:0000256" key="2">
    <source>
        <dbReference type="ARBA" id="ARBA00022525"/>
    </source>
</evidence>
<comment type="subcellular location">
    <subcellularLocation>
        <location evidence="1">Secreted</location>
    </subcellularLocation>
</comment>
<dbReference type="GO" id="GO:0005576">
    <property type="term" value="C:extracellular region"/>
    <property type="evidence" value="ECO:0007669"/>
    <property type="project" value="UniProtKB-SubCell"/>
</dbReference>
<feature type="region of interest" description="Disordered" evidence="5">
    <location>
        <begin position="2918"/>
        <end position="2993"/>
    </location>
</feature>
<name>A0A932FZI1_UNCTE</name>
<dbReference type="EMBL" id="JACPRF010000024">
    <property type="protein sequence ID" value="MBI2875410.1"/>
    <property type="molecule type" value="Genomic_DNA"/>
</dbReference>
<evidence type="ECO:0000259" key="8">
    <source>
        <dbReference type="Pfam" id="PF25023"/>
    </source>
</evidence>
<evidence type="ECO:0000313" key="9">
    <source>
        <dbReference type="EMBL" id="MBI2875410.1"/>
    </source>
</evidence>
<keyword evidence="4" id="KW-0677">Repeat</keyword>
<dbReference type="Gene3D" id="2.60.40.10">
    <property type="entry name" value="Immunoglobulins"/>
    <property type="match status" value="3"/>
</dbReference>
<dbReference type="Pfam" id="PF05593">
    <property type="entry name" value="RHS_repeat"/>
    <property type="match status" value="2"/>
</dbReference>
<feature type="domain" description="Teneurin-like YD-shell" evidence="8">
    <location>
        <begin position="1556"/>
        <end position="1722"/>
    </location>
</feature>
<evidence type="ECO:0000259" key="7">
    <source>
        <dbReference type="Pfam" id="PF20148"/>
    </source>
</evidence>
<dbReference type="InterPro" id="IPR056823">
    <property type="entry name" value="TEN-like_YD-shell"/>
</dbReference>
<feature type="domain" description="SD-repeat containing protein B" evidence="6">
    <location>
        <begin position="2459"/>
        <end position="2535"/>
    </location>
</feature>
<gene>
    <name evidence="9" type="ORF">HYY20_00855</name>
</gene>
<feature type="domain" description="Teneurin-like YD-shell" evidence="8">
    <location>
        <begin position="1731"/>
        <end position="1977"/>
    </location>
</feature>
<dbReference type="InterPro" id="IPR045351">
    <property type="entry name" value="DUF6531"/>
</dbReference>
<accession>A0A932FZI1</accession>
<dbReference type="PANTHER" id="PTHR32305">
    <property type="match status" value="1"/>
</dbReference>
<dbReference type="SUPFAM" id="SSF117074">
    <property type="entry name" value="Hypothetical protein PA1324"/>
    <property type="match status" value="2"/>
</dbReference>
<dbReference type="Gene3D" id="2.60.120.380">
    <property type="match status" value="3"/>
</dbReference>
<dbReference type="InterPro" id="IPR033764">
    <property type="entry name" value="Sdr_B"/>
</dbReference>
<dbReference type="Proteomes" id="UP000769766">
    <property type="component" value="Unassembled WGS sequence"/>
</dbReference>
<keyword evidence="2" id="KW-0964">Secreted</keyword>
<dbReference type="InterPro" id="IPR022385">
    <property type="entry name" value="Rhs_assc_core"/>
</dbReference>
<dbReference type="Pfam" id="PF25023">
    <property type="entry name" value="TEN_YD-shell"/>
    <property type="match status" value="2"/>
</dbReference>
<feature type="domain" description="DUF6531" evidence="7">
    <location>
        <begin position="1184"/>
        <end position="1248"/>
    </location>
</feature>